<sequence length="75" mass="8500">KEYVANFEKFVRSLNTEELKAYRAFMKKRELAQKEAKEAKTDESSDEEADPGSSNEDEVSGASAEDEEQMSSEED</sequence>
<keyword evidence="3" id="KW-1185">Reference proteome</keyword>
<protein>
    <submittedName>
        <fullName evidence="2">Uncharacterized protein</fullName>
    </submittedName>
</protein>
<feature type="compositionally biased region" description="Basic and acidic residues" evidence="1">
    <location>
        <begin position="31"/>
        <end position="43"/>
    </location>
</feature>
<name>A0A164G3I8_9CRUS</name>
<evidence type="ECO:0000313" key="2">
    <source>
        <dbReference type="EMBL" id="KZR98482.1"/>
    </source>
</evidence>
<dbReference type="EMBL" id="LRGB01016887">
    <property type="protein sequence ID" value="KZR98482.1"/>
    <property type="molecule type" value="Genomic_DNA"/>
</dbReference>
<comment type="caution">
    <text evidence="2">The sequence shown here is derived from an EMBL/GenBank/DDBJ whole genome shotgun (WGS) entry which is preliminary data.</text>
</comment>
<organism evidence="2 3">
    <name type="scientific">Daphnia magna</name>
    <dbReference type="NCBI Taxonomy" id="35525"/>
    <lineage>
        <taxon>Eukaryota</taxon>
        <taxon>Metazoa</taxon>
        <taxon>Ecdysozoa</taxon>
        <taxon>Arthropoda</taxon>
        <taxon>Crustacea</taxon>
        <taxon>Branchiopoda</taxon>
        <taxon>Diplostraca</taxon>
        <taxon>Cladocera</taxon>
        <taxon>Anomopoda</taxon>
        <taxon>Daphniidae</taxon>
        <taxon>Daphnia</taxon>
    </lineage>
</organism>
<feature type="region of interest" description="Disordered" evidence="1">
    <location>
        <begin position="31"/>
        <end position="75"/>
    </location>
</feature>
<feature type="non-terminal residue" evidence="2">
    <location>
        <position position="1"/>
    </location>
</feature>
<gene>
    <name evidence="2" type="ORF">APZ42_006082</name>
</gene>
<feature type="compositionally biased region" description="Acidic residues" evidence="1">
    <location>
        <begin position="44"/>
        <end position="75"/>
    </location>
</feature>
<proteinExistence type="predicted"/>
<accession>A0A164G3I8</accession>
<dbReference type="OrthoDB" id="1919336at2759"/>
<reference evidence="2 3" key="1">
    <citation type="submission" date="2016-03" db="EMBL/GenBank/DDBJ databases">
        <title>EvidentialGene: Evidence-directed Construction of Genes on Genomes.</title>
        <authorList>
            <person name="Gilbert D.G."/>
            <person name="Choi J.-H."/>
            <person name="Mockaitis K."/>
            <person name="Colbourne J."/>
            <person name="Pfrender M."/>
        </authorList>
    </citation>
    <scope>NUCLEOTIDE SEQUENCE [LARGE SCALE GENOMIC DNA]</scope>
    <source>
        <strain evidence="2 3">Xinb3</strain>
        <tissue evidence="2">Complete organism</tissue>
    </source>
</reference>
<dbReference type="Proteomes" id="UP000076858">
    <property type="component" value="Unassembled WGS sequence"/>
</dbReference>
<evidence type="ECO:0000313" key="3">
    <source>
        <dbReference type="Proteomes" id="UP000076858"/>
    </source>
</evidence>
<evidence type="ECO:0000256" key="1">
    <source>
        <dbReference type="SAM" id="MobiDB-lite"/>
    </source>
</evidence>
<dbReference type="AlphaFoldDB" id="A0A164G3I8"/>